<organism evidence="1 2">
    <name type="scientific">Aquatica leii</name>
    <dbReference type="NCBI Taxonomy" id="1421715"/>
    <lineage>
        <taxon>Eukaryota</taxon>
        <taxon>Metazoa</taxon>
        <taxon>Ecdysozoa</taxon>
        <taxon>Arthropoda</taxon>
        <taxon>Hexapoda</taxon>
        <taxon>Insecta</taxon>
        <taxon>Pterygota</taxon>
        <taxon>Neoptera</taxon>
        <taxon>Endopterygota</taxon>
        <taxon>Coleoptera</taxon>
        <taxon>Polyphaga</taxon>
        <taxon>Elateriformia</taxon>
        <taxon>Elateroidea</taxon>
        <taxon>Lampyridae</taxon>
        <taxon>Luciolinae</taxon>
        <taxon>Aquatica</taxon>
    </lineage>
</organism>
<evidence type="ECO:0000313" key="1">
    <source>
        <dbReference type="EMBL" id="KAK4875947.1"/>
    </source>
</evidence>
<proteinExistence type="predicted"/>
<comment type="caution">
    <text evidence="1">The sequence shown here is derived from an EMBL/GenBank/DDBJ whole genome shotgun (WGS) entry which is preliminary data.</text>
</comment>
<dbReference type="Proteomes" id="UP001353858">
    <property type="component" value="Unassembled WGS sequence"/>
</dbReference>
<dbReference type="EMBL" id="JARPUR010000005">
    <property type="protein sequence ID" value="KAK4875947.1"/>
    <property type="molecule type" value="Genomic_DNA"/>
</dbReference>
<name>A0AAN7PUA5_9COLE</name>
<dbReference type="AlphaFoldDB" id="A0AAN7PUA5"/>
<accession>A0AAN7PUA5</accession>
<evidence type="ECO:0000313" key="2">
    <source>
        <dbReference type="Proteomes" id="UP001353858"/>
    </source>
</evidence>
<gene>
    <name evidence="1" type="ORF">RN001_012369</name>
</gene>
<sequence length="155" mass="18197">MGQNKRLYHDSFLNITKLLTQTVKQNYFRHIFNTQYNMGFGSPRTDIYLTCLQLTEKIKCCTDQSTKTNLVTKNLLHKMKAETYYSILKDAEDGVGTYFFHCQKNQISTVTCFRWTKNEFSNGSTEIVSCLYHLLNSFNFRNIYTIRLMCDKCGD</sequence>
<protein>
    <submittedName>
        <fullName evidence="1">Uncharacterized protein</fullName>
    </submittedName>
</protein>
<keyword evidence="2" id="KW-1185">Reference proteome</keyword>
<reference evidence="2" key="1">
    <citation type="submission" date="2023-01" db="EMBL/GenBank/DDBJ databases">
        <title>Key to firefly adult light organ development and bioluminescence: homeobox transcription factors regulate luciferase expression and transportation to peroxisome.</title>
        <authorList>
            <person name="Fu X."/>
        </authorList>
    </citation>
    <scope>NUCLEOTIDE SEQUENCE [LARGE SCALE GENOMIC DNA]</scope>
</reference>